<proteinExistence type="predicted"/>
<evidence type="ECO:0000313" key="3">
    <source>
        <dbReference type="Proteomes" id="UP000006062"/>
    </source>
</evidence>
<feature type="compositionally biased region" description="Low complexity" evidence="1">
    <location>
        <begin position="51"/>
        <end position="77"/>
    </location>
</feature>
<dbReference type="RefSeq" id="WP_014777318.1">
    <property type="nucleotide sequence ID" value="NC_018012.1"/>
</dbReference>
<dbReference type="STRING" id="765911.Thivi_0775"/>
<dbReference type="PANTHER" id="PTHR37166">
    <property type="entry name" value="PROTEIN FLAG"/>
    <property type="match status" value="1"/>
</dbReference>
<keyword evidence="2" id="KW-0969">Cilium</keyword>
<dbReference type="AlphaFoldDB" id="I3Y758"/>
<dbReference type="EMBL" id="CP003154">
    <property type="protein sequence ID" value="AFL72826.1"/>
    <property type="molecule type" value="Genomic_DNA"/>
</dbReference>
<dbReference type="SUPFAM" id="SSF160214">
    <property type="entry name" value="FlaG-like"/>
    <property type="match status" value="1"/>
</dbReference>
<keyword evidence="2" id="KW-0966">Cell projection</keyword>
<name>I3Y758_THIV6</name>
<gene>
    <name evidence="2" type="ordered locus">Thivi_0775</name>
</gene>
<dbReference type="Proteomes" id="UP000006062">
    <property type="component" value="Chromosome"/>
</dbReference>
<keyword evidence="3" id="KW-1185">Reference proteome</keyword>
<evidence type="ECO:0000313" key="2">
    <source>
        <dbReference type="EMBL" id="AFL72826.1"/>
    </source>
</evidence>
<reference evidence="2 3" key="1">
    <citation type="submission" date="2012-06" db="EMBL/GenBank/DDBJ databases">
        <title>Complete sequence of Thiocystis violascens DSM 198.</title>
        <authorList>
            <consortium name="US DOE Joint Genome Institute"/>
            <person name="Lucas S."/>
            <person name="Han J."/>
            <person name="Lapidus A."/>
            <person name="Cheng J.-F."/>
            <person name="Goodwin L."/>
            <person name="Pitluck S."/>
            <person name="Peters L."/>
            <person name="Ovchinnikova G."/>
            <person name="Teshima H."/>
            <person name="Detter J.C."/>
            <person name="Han C."/>
            <person name="Tapia R."/>
            <person name="Land M."/>
            <person name="Hauser L."/>
            <person name="Kyrpides N."/>
            <person name="Ivanova N."/>
            <person name="Pagani I."/>
            <person name="Vogl K."/>
            <person name="Liu Z."/>
            <person name="Frigaard N.-U."/>
            <person name="Bryant D."/>
            <person name="Woyke T."/>
        </authorList>
    </citation>
    <scope>NUCLEOTIDE SEQUENCE [LARGE SCALE GENOMIC DNA]</scope>
    <source>
        <strain evidence="3">ATCC 17096 / DSM 198 / 6111</strain>
    </source>
</reference>
<evidence type="ECO:0000256" key="1">
    <source>
        <dbReference type="SAM" id="MobiDB-lite"/>
    </source>
</evidence>
<dbReference type="InterPro" id="IPR005186">
    <property type="entry name" value="FlaG"/>
</dbReference>
<keyword evidence="2" id="KW-0282">Flagellum</keyword>
<dbReference type="KEGG" id="tvi:Thivi_0775"/>
<dbReference type="InterPro" id="IPR035924">
    <property type="entry name" value="FlaG-like_sf"/>
</dbReference>
<organism evidence="2 3">
    <name type="scientific">Thiocystis violascens (strain ATCC 17096 / DSM 198 / 6111)</name>
    <name type="common">Chromatium violascens</name>
    <dbReference type="NCBI Taxonomy" id="765911"/>
    <lineage>
        <taxon>Bacteria</taxon>
        <taxon>Pseudomonadati</taxon>
        <taxon>Pseudomonadota</taxon>
        <taxon>Gammaproteobacteria</taxon>
        <taxon>Chromatiales</taxon>
        <taxon>Chromatiaceae</taxon>
        <taxon>Thiocystis</taxon>
    </lineage>
</organism>
<sequence length="165" mass="17492">MGTPRPAHPIPKQPNQGFKIMASDSFNVAAISPMSTAATPSRVAQRDTSQATTPPINQAAATTAAAQTSATAERASTGPGDANPLNRDQAGSVEQIARAVDRINEMMQNGKQALSFQLDDDSGRLVIKVTDAQTKELIRQIPSEETLQFAQYVDGLAGLIFNKKA</sequence>
<dbReference type="eggNOG" id="COG1334">
    <property type="taxonomic scope" value="Bacteria"/>
</dbReference>
<protein>
    <submittedName>
        <fullName evidence="2">Flagellar protein FlaG</fullName>
    </submittedName>
</protein>
<dbReference type="PANTHER" id="PTHR37166:SF1">
    <property type="entry name" value="PROTEIN FLAG"/>
    <property type="match status" value="1"/>
</dbReference>
<dbReference type="Pfam" id="PF03646">
    <property type="entry name" value="FlaG"/>
    <property type="match status" value="1"/>
</dbReference>
<dbReference type="Gene3D" id="3.30.160.170">
    <property type="entry name" value="FlaG-like"/>
    <property type="match status" value="1"/>
</dbReference>
<feature type="region of interest" description="Disordered" evidence="1">
    <location>
        <begin position="36"/>
        <end position="91"/>
    </location>
</feature>
<dbReference type="HOGENOM" id="CLU_120910_4_4_6"/>
<accession>I3Y758</accession>